<keyword evidence="13 15" id="KW-1015">Disulfide bond</keyword>
<evidence type="ECO:0000256" key="9">
    <source>
        <dbReference type="ARBA" id="ARBA00022952"/>
    </source>
</evidence>
<evidence type="ECO:0000256" key="10">
    <source>
        <dbReference type="ARBA" id="ARBA00023046"/>
    </source>
</evidence>
<keyword evidence="5 15" id="KW-0945">Host-virus interaction</keyword>
<evidence type="ECO:0000256" key="1">
    <source>
        <dbReference type="ARBA" id="ARBA00022524"/>
    </source>
</evidence>
<name>A0A385PL30_9PAPI</name>
<keyword evidence="3 15" id="KW-0167">Capsid protein</keyword>
<keyword evidence="6" id="KW-1040">Host Golgi apparatus</keyword>
<evidence type="ECO:0000256" key="12">
    <source>
        <dbReference type="ARBA" id="ARBA00023125"/>
    </source>
</evidence>
<evidence type="ECO:0000256" key="6">
    <source>
        <dbReference type="ARBA" id="ARBA00022812"/>
    </source>
</evidence>
<evidence type="ECO:0000256" key="11">
    <source>
        <dbReference type="ARBA" id="ARBA00023120"/>
    </source>
</evidence>
<sequence length="512" mass="55264">MSGIRRKRASPDDLYRACVQGADCITDVKNKYEQTTIADWLLKIFGSLVYFGGLGIGTGRGSGGSLGYRPLGEGVGSSRPVTTNVIKPSVAVETLPIDVVTVPPEASAIVPLAEGGPDLNVLTTDGGPGLGAEEIELYTITSNTTDGESIGGNPNIVTTERGVPAVLDVQPTPEKPPQVLYDPSVDATAQIRIISSDPALTQDINIFVDPYVGGDIIGAETPFEEIPLEEFGVAQFDIEESPLTSSPVDRLETAATKAKGLYNRLLRQVPVTDPTFLQQPSRLVQFEYENPAFDDDVSLTFERDLAAVSAAPNEDFADIVRLSRPQFSEYTPGVVRVSRIGETNTITTRSGTTIGQRVHFYYDISTIAEAENIELQTLGEHTGTSTIVDDILASTTVDPLNNTNVAVSEEDLLDTFTEDFNNAHLVLQTVGGTDEDIISVPMLPPGIALKVFVTDVGDGLFVSYPQETIHSVNIQLPDGLPIGPSYYVGVDNDFYLHPSLIPKKKRRRLDYF</sequence>
<comment type="caution">
    <text evidence="15">Lacks conserved residue(s) required for the propagation of feature annotation.</text>
</comment>
<reference evidence="16" key="1">
    <citation type="journal article" date="2018" name="Nat. Med.">
        <title>Expanded skin virome in DOCK8-deficient patients.</title>
        <authorList>
            <consortium name="NISC Comparative Sequencing Program"/>
            <person name="Tirosh O."/>
            <person name="Conlan S."/>
            <person name="Deming C."/>
            <person name="Lee-Lin S.Q."/>
            <person name="Huang X."/>
            <person name="Su H.C."/>
            <person name="Freeman A.F."/>
            <person name="Segre J.A."/>
            <person name="Kong H.H."/>
        </authorList>
    </citation>
    <scope>NUCLEOTIDE SEQUENCE</scope>
    <source>
        <strain evidence="16">HPV-mSK_173</strain>
    </source>
</reference>
<evidence type="ECO:0000256" key="3">
    <source>
        <dbReference type="ARBA" id="ARBA00022561"/>
    </source>
</evidence>
<comment type="subcellular location">
    <subcellularLocation>
        <location evidence="15">Virion</location>
    </subcellularLocation>
    <subcellularLocation>
        <location evidence="15">Host nucleus</location>
    </subcellularLocation>
</comment>
<dbReference type="Pfam" id="PF00513">
    <property type="entry name" value="Late_protein_L2"/>
    <property type="match status" value="1"/>
</dbReference>
<evidence type="ECO:0000313" key="16">
    <source>
        <dbReference type="EMBL" id="AYA94348.1"/>
    </source>
</evidence>
<evidence type="ECO:0000256" key="14">
    <source>
        <dbReference type="ARBA" id="ARBA00023296"/>
    </source>
</evidence>
<gene>
    <name evidence="15" type="primary">L2</name>
</gene>
<dbReference type="GO" id="GO:0046718">
    <property type="term" value="P:symbiont entry into host cell"/>
    <property type="evidence" value="ECO:0007669"/>
    <property type="project" value="UniProtKB-KW"/>
</dbReference>
<dbReference type="GO" id="GO:0019028">
    <property type="term" value="C:viral capsid"/>
    <property type="evidence" value="ECO:0007669"/>
    <property type="project" value="UniProtKB-UniRule"/>
</dbReference>
<evidence type="ECO:0000256" key="4">
    <source>
        <dbReference type="ARBA" id="ARBA00022562"/>
    </source>
</evidence>
<dbReference type="EMBL" id="MH777315">
    <property type="protein sequence ID" value="AYA94348.1"/>
    <property type="molecule type" value="Genomic_DNA"/>
</dbReference>
<dbReference type="GO" id="GO:0042025">
    <property type="term" value="C:host cell nucleus"/>
    <property type="evidence" value="ECO:0007669"/>
    <property type="project" value="UniProtKB-SubCell"/>
</dbReference>
<comment type="PTM">
    <text evidence="15">Highly phosphorylated.</text>
</comment>
<evidence type="ECO:0000256" key="13">
    <source>
        <dbReference type="ARBA" id="ARBA00023157"/>
    </source>
</evidence>
<organism evidence="16">
    <name type="scientific">Human papillomavirus</name>
    <dbReference type="NCBI Taxonomy" id="10566"/>
    <lineage>
        <taxon>Viruses</taxon>
        <taxon>Monodnaviria</taxon>
        <taxon>Shotokuvirae</taxon>
        <taxon>Cossaviricota</taxon>
        <taxon>Papovaviricetes</taxon>
        <taxon>Zurhausenvirales</taxon>
        <taxon>Papillomaviridae</taxon>
    </lineage>
</organism>
<evidence type="ECO:0000256" key="5">
    <source>
        <dbReference type="ARBA" id="ARBA00022581"/>
    </source>
</evidence>
<keyword evidence="8 15" id="KW-0426">Late protein</keyword>
<keyword evidence="4 15" id="KW-1048">Host nucleus</keyword>
<dbReference type="InterPro" id="IPR000784">
    <property type="entry name" value="Late_L2"/>
</dbReference>
<evidence type="ECO:0000256" key="15">
    <source>
        <dbReference type="HAMAP-Rule" id="MF_04003"/>
    </source>
</evidence>
<keyword evidence="2 15" id="KW-0597">Phosphoprotein</keyword>
<protein>
    <recommendedName>
        <fullName evidence="15">Minor capsid protein L2</fullName>
    </recommendedName>
</protein>
<feature type="disulfide bond" evidence="15">
    <location>
        <begin position="18"/>
        <end position="24"/>
    </location>
</feature>
<dbReference type="GO" id="GO:0005198">
    <property type="term" value="F:structural molecule activity"/>
    <property type="evidence" value="ECO:0007669"/>
    <property type="project" value="UniProtKB-UniRule"/>
</dbReference>
<keyword evidence="12 15" id="KW-0238">DNA-binding</keyword>
<dbReference type="GO" id="GO:0043657">
    <property type="term" value="C:host cell"/>
    <property type="evidence" value="ECO:0007669"/>
    <property type="project" value="GOC"/>
</dbReference>
<evidence type="ECO:0000256" key="8">
    <source>
        <dbReference type="ARBA" id="ARBA00022921"/>
    </source>
</evidence>
<keyword evidence="11 15" id="KW-1176">Cytoplasmic inwards viral transport</keyword>
<comment type="subunit">
    <text evidence="15">Interacts with major capsid protein L1. Interacts with E2; this interaction inhibits E2 transcriptional activity but not the DNA replication function E2. Interacts with host HSPA8; this interaction is required for L2 nuclear translocation. Interacts with host importins KPNB2 and KPNB3. Forms a complex with importin alpha2-beta1 heterodimers via interaction with the importin alpha2 adapter. Interacts with host DYNLT1; this interaction is essential for virus intracellular transport during entry. Interacts (via C-terminus) with host retromer subunits VPS35 AND VPS29.</text>
</comment>
<keyword evidence="10" id="KW-1039">Host endosome</keyword>
<dbReference type="GO" id="GO:0003677">
    <property type="term" value="F:DNA binding"/>
    <property type="evidence" value="ECO:0007669"/>
    <property type="project" value="UniProtKB-UniRule"/>
</dbReference>
<keyword evidence="14 15" id="KW-1160">Virus entry into host cell</keyword>
<dbReference type="GO" id="GO:0075521">
    <property type="term" value="P:microtubule-dependent intracellular transport of viral material towards nucleus"/>
    <property type="evidence" value="ECO:0007669"/>
    <property type="project" value="UniProtKB-UniRule"/>
</dbReference>
<dbReference type="HAMAP" id="MF_04003">
    <property type="entry name" value="PPV_L2"/>
    <property type="match status" value="1"/>
</dbReference>
<proteinExistence type="inferred from homology"/>
<comment type="similarity">
    <text evidence="15">Belongs to the papillomaviridae L2 protein family.</text>
</comment>
<keyword evidence="1 15" id="KW-1163">Viral penetration into host nucleus</keyword>
<keyword evidence="7 15" id="KW-0946">Virion</keyword>
<accession>A0A385PL30</accession>
<dbReference type="GO" id="GO:0075732">
    <property type="term" value="P:viral penetration into host nucleus"/>
    <property type="evidence" value="ECO:0007669"/>
    <property type="project" value="UniProtKB-KW"/>
</dbReference>
<keyword evidence="9 15" id="KW-1177">Microtubular inwards viral transport</keyword>
<evidence type="ECO:0000256" key="7">
    <source>
        <dbReference type="ARBA" id="ARBA00022844"/>
    </source>
</evidence>
<evidence type="ECO:0000256" key="2">
    <source>
        <dbReference type="ARBA" id="ARBA00022553"/>
    </source>
</evidence>
<comment type="function">
    <text evidence="15">Minor protein of the capsid that localizes along the inner surface of the virion, within the central cavities beneath the L1 pentamers. Plays a role in capsid stabilization through interaction with the major capsid protein L1. Once the virion enters the host cell, L2 escorts the genomic DNA into the nucleus by promoting escape from the endosomal compartments and traffic through the host Golgi network. Mechanistically, the C-terminus of L2 possesses a cell-penetrating peptide that protudes from the host endosome, interacts with host cytoplasmic retromer cargo and thereby mediates the capsid delivery to the host trans-Golgi network. Plays a role through its interaction with host dynein in the intracellular microtubule-dependent transport of viral capsid toward the nucleus. Mediates the viral genome import into the nucleus through binding to host importins. Once within the nucleus, L2 localizes viral genomes to host PML bodies in order to activate early gene expression for establishment of infection. Later on, promotes late gene expression by interacting with the viral E2 protein and by inhibiting its transcriptional activation functions. During virion assembly, encapsidates the genome by direct interaction with the viral DNA.</text>
</comment>